<feature type="compositionally biased region" description="Acidic residues" evidence="1">
    <location>
        <begin position="89"/>
        <end position="110"/>
    </location>
</feature>
<feature type="region of interest" description="Disordered" evidence="1">
    <location>
        <begin position="85"/>
        <end position="110"/>
    </location>
</feature>
<dbReference type="RefSeq" id="WP_222606871.1">
    <property type="nucleotide sequence ID" value="NZ_CP081958.1"/>
</dbReference>
<reference evidence="2 3" key="1">
    <citation type="journal article" date="2021" name="Int. J. Syst. Evol. Microbiol.">
        <title>Halobaculum halophilum sp. nov. and Halobaculum salinum sp. nov., isolated from salt lake and saline soil.</title>
        <authorList>
            <person name="Cui H.L."/>
            <person name="Shi X.W."/>
            <person name="Yin X.M."/>
            <person name="Yang X.Y."/>
            <person name="Hou J."/>
            <person name="Zhu L."/>
        </authorList>
    </citation>
    <scope>NUCLEOTIDE SEQUENCE [LARGE SCALE GENOMIC DNA]</scope>
    <source>
        <strain evidence="2 3">NBRC 109044</strain>
    </source>
</reference>
<evidence type="ECO:0000256" key="1">
    <source>
        <dbReference type="SAM" id="MobiDB-lite"/>
    </source>
</evidence>
<dbReference type="EMBL" id="CP081958">
    <property type="protein sequence ID" value="QZP37056.1"/>
    <property type="molecule type" value="Genomic_DNA"/>
</dbReference>
<sequence>MSDFSIEELSDEEIEAVLNSAAFQKAAKYRRLAQGIEVLKEDDAIYQNLVSSITTRHGSIRSKDSIEEALNLLVDEIETYTADLGVEPTDTDDEGTLDDLFVDGDGGESA</sequence>
<dbReference type="AlphaFoldDB" id="A0A8T8WB47"/>
<accession>A0A8T8WB47</accession>
<dbReference type="GeneID" id="67178926"/>
<keyword evidence="3" id="KW-1185">Reference proteome</keyword>
<dbReference type="Proteomes" id="UP000826254">
    <property type="component" value="Chromosome"/>
</dbReference>
<protein>
    <submittedName>
        <fullName evidence="2">Uncharacterized protein</fullName>
    </submittedName>
</protein>
<name>A0A8T8WB47_9EURY</name>
<evidence type="ECO:0000313" key="2">
    <source>
        <dbReference type="EMBL" id="QZP37056.1"/>
    </source>
</evidence>
<organism evidence="2 3">
    <name type="scientific">Halobaculum magnesiiphilum</name>
    <dbReference type="NCBI Taxonomy" id="1017351"/>
    <lineage>
        <taxon>Archaea</taxon>
        <taxon>Methanobacteriati</taxon>
        <taxon>Methanobacteriota</taxon>
        <taxon>Stenosarchaea group</taxon>
        <taxon>Halobacteria</taxon>
        <taxon>Halobacteriales</taxon>
        <taxon>Haloferacaceae</taxon>
        <taxon>Halobaculum</taxon>
    </lineage>
</organism>
<dbReference type="KEGG" id="hmp:K6T50_12250"/>
<proteinExistence type="predicted"/>
<evidence type="ECO:0000313" key="3">
    <source>
        <dbReference type="Proteomes" id="UP000826254"/>
    </source>
</evidence>
<gene>
    <name evidence="2" type="ORF">K6T50_12250</name>
</gene>